<comment type="caution">
    <text evidence="3">The sequence shown here is derived from an EMBL/GenBank/DDBJ whole genome shotgun (WGS) entry which is preliminary data.</text>
</comment>
<evidence type="ECO:0000313" key="4">
    <source>
        <dbReference type="Proteomes" id="UP000499080"/>
    </source>
</evidence>
<protein>
    <submittedName>
        <fullName evidence="3">BRCA1-associated protein</fullName>
    </submittedName>
</protein>
<reference evidence="3 4" key="1">
    <citation type="journal article" date="2019" name="Sci. Rep.">
        <title>Orb-weaving spider Araneus ventricosus genome elucidates the spidroin gene catalogue.</title>
        <authorList>
            <person name="Kono N."/>
            <person name="Nakamura H."/>
            <person name="Ohtoshi R."/>
            <person name="Moran D.A.P."/>
            <person name="Shinohara A."/>
            <person name="Yoshida Y."/>
            <person name="Fujiwara M."/>
            <person name="Mori M."/>
            <person name="Tomita M."/>
            <person name="Arakawa K."/>
        </authorList>
    </citation>
    <scope>NUCLEOTIDE SEQUENCE [LARGE SCALE GENOMIC DNA]</scope>
</reference>
<dbReference type="GO" id="GO:0007265">
    <property type="term" value="P:Ras protein signal transduction"/>
    <property type="evidence" value="ECO:0007669"/>
    <property type="project" value="TreeGrafter"/>
</dbReference>
<dbReference type="GO" id="GO:0005737">
    <property type="term" value="C:cytoplasm"/>
    <property type="evidence" value="ECO:0007669"/>
    <property type="project" value="TreeGrafter"/>
</dbReference>
<evidence type="ECO:0000256" key="2">
    <source>
        <dbReference type="SAM" id="MobiDB-lite"/>
    </source>
</evidence>
<organism evidence="3 4">
    <name type="scientific">Araneus ventricosus</name>
    <name type="common">Orbweaver spider</name>
    <name type="synonym">Epeira ventricosa</name>
    <dbReference type="NCBI Taxonomy" id="182803"/>
    <lineage>
        <taxon>Eukaryota</taxon>
        <taxon>Metazoa</taxon>
        <taxon>Ecdysozoa</taxon>
        <taxon>Arthropoda</taxon>
        <taxon>Chelicerata</taxon>
        <taxon>Arachnida</taxon>
        <taxon>Araneae</taxon>
        <taxon>Araneomorphae</taxon>
        <taxon>Entelegynae</taxon>
        <taxon>Araneoidea</taxon>
        <taxon>Araneidae</taxon>
        <taxon>Araneus</taxon>
    </lineage>
</organism>
<dbReference type="OrthoDB" id="6419710at2759"/>
<feature type="coiled-coil region" evidence="1">
    <location>
        <begin position="5"/>
        <end position="95"/>
    </location>
</feature>
<dbReference type="PANTHER" id="PTHR24007">
    <property type="entry name" value="BRCA1-ASSOCIATED PROTEIN"/>
    <property type="match status" value="1"/>
</dbReference>
<dbReference type="AlphaFoldDB" id="A0A4Y2DIK9"/>
<keyword evidence="1" id="KW-0175">Coiled coil</keyword>
<name>A0A4Y2DIK9_ARAVE</name>
<dbReference type="PANTHER" id="PTHR24007:SF7">
    <property type="entry name" value="BRCA1-ASSOCIATED PROTEIN"/>
    <property type="match status" value="1"/>
</dbReference>
<sequence length="142" mass="16607">MKEKTKHAVDERKQLEEKLNRVTKEKQSMDKKISQLTSKVNRIAAELKDEKEINKCLRQNQALWQQKLSIADKALKEVREMKEKEITELQEQVRDLMFYFDAKDKLKDVPNVSSQEIQEGQIVIGEASGTSAETTKHRKKKH</sequence>
<evidence type="ECO:0000313" key="3">
    <source>
        <dbReference type="EMBL" id="GBM16630.1"/>
    </source>
</evidence>
<dbReference type="GO" id="GO:0016567">
    <property type="term" value="P:protein ubiquitination"/>
    <property type="evidence" value="ECO:0007669"/>
    <property type="project" value="TreeGrafter"/>
</dbReference>
<dbReference type="EMBL" id="BGPR01000377">
    <property type="protein sequence ID" value="GBM16630.1"/>
    <property type="molecule type" value="Genomic_DNA"/>
</dbReference>
<dbReference type="Proteomes" id="UP000499080">
    <property type="component" value="Unassembled WGS sequence"/>
</dbReference>
<feature type="region of interest" description="Disordered" evidence="2">
    <location>
        <begin position="123"/>
        <end position="142"/>
    </location>
</feature>
<proteinExistence type="predicted"/>
<evidence type="ECO:0000256" key="1">
    <source>
        <dbReference type="SAM" id="Coils"/>
    </source>
</evidence>
<accession>A0A4Y2DIK9</accession>
<gene>
    <name evidence="3" type="primary">BRAP_0</name>
    <name evidence="3" type="ORF">AVEN_88965_1</name>
</gene>
<dbReference type="GO" id="GO:0061630">
    <property type="term" value="F:ubiquitin protein ligase activity"/>
    <property type="evidence" value="ECO:0007669"/>
    <property type="project" value="TreeGrafter"/>
</dbReference>
<keyword evidence="4" id="KW-1185">Reference proteome</keyword>